<dbReference type="OrthoDB" id="4822895at2"/>
<accession>A0A494Z0N7</accession>
<evidence type="ECO:0000256" key="5">
    <source>
        <dbReference type="ARBA" id="ARBA00022989"/>
    </source>
</evidence>
<dbReference type="GO" id="GO:0005886">
    <property type="term" value="C:plasma membrane"/>
    <property type="evidence" value="ECO:0007669"/>
    <property type="project" value="UniProtKB-SubCell"/>
</dbReference>
<evidence type="ECO:0000256" key="7">
    <source>
        <dbReference type="SAM" id="Phobius"/>
    </source>
</evidence>
<evidence type="ECO:0000256" key="3">
    <source>
        <dbReference type="ARBA" id="ARBA00022475"/>
    </source>
</evidence>
<keyword evidence="3" id="KW-1003">Cell membrane</keyword>
<dbReference type="PROSITE" id="PS50850">
    <property type="entry name" value="MFS"/>
    <property type="match status" value="1"/>
</dbReference>
<evidence type="ECO:0000313" key="10">
    <source>
        <dbReference type="Proteomes" id="UP000281813"/>
    </source>
</evidence>
<feature type="transmembrane region" description="Helical" evidence="7">
    <location>
        <begin position="340"/>
        <end position="369"/>
    </location>
</feature>
<comment type="caution">
    <text evidence="9">The sequence shown here is derived from an EMBL/GenBank/DDBJ whole genome shotgun (WGS) entry which is preliminary data.</text>
</comment>
<dbReference type="EMBL" id="RBZO01000013">
    <property type="protein sequence ID" value="RKQ15534.1"/>
    <property type="molecule type" value="Genomic_DNA"/>
</dbReference>
<feature type="transmembrane region" description="Helical" evidence="7">
    <location>
        <begin position="125"/>
        <end position="145"/>
    </location>
</feature>
<comment type="subcellular location">
    <subcellularLocation>
        <location evidence="1">Cell membrane</location>
        <topology evidence="1">Multi-pass membrane protein</topology>
    </subcellularLocation>
</comment>
<name>A0A494Z0N7_9BACI</name>
<feature type="transmembrane region" description="Helical" evidence="7">
    <location>
        <begin position="151"/>
        <end position="173"/>
    </location>
</feature>
<dbReference type="SUPFAM" id="SSF103473">
    <property type="entry name" value="MFS general substrate transporter"/>
    <property type="match status" value="1"/>
</dbReference>
<dbReference type="AlphaFoldDB" id="A0A494Z0N7"/>
<evidence type="ECO:0000256" key="4">
    <source>
        <dbReference type="ARBA" id="ARBA00022692"/>
    </source>
</evidence>
<dbReference type="InterPro" id="IPR020846">
    <property type="entry name" value="MFS_dom"/>
</dbReference>
<keyword evidence="10" id="KW-1185">Reference proteome</keyword>
<dbReference type="InterPro" id="IPR050171">
    <property type="entry name" value="MFS_Transporters"/>
</dbReference>
<evidence type="ECO:0000313" key="9">
    <source>
        <dbReference type="EMBL" id="RKQ15534.1"/>
    </source>
</evidence>
<evidence type="ECO:0000256" key="6">
    <source>
        <dbReference type="ARBA" id="ARBA00023136"/>
    </source>
</evidence>
<feature type="transmembrane region" description="Helical" evidence="7">
    <location>
        <begin position="293"/>
        <end position="319"/>
    </location>
</feature>
<reference evidence="9 10" key="1">
    <citation type="journal article" date="2015" name="Antonie Van Leeuwenhoek">
        <title>Oceanobacillus bengalensis sp. nov., a bacterium isolated from seawater of the Bay of Bengal.</title>
        <authorList>
            <person name="Yongchang O."/>
            <person name="Xiang W."/>
            <person name="Wang G."/>
        </authorList>
    </citation>
    <scope>NUCLEOTIDE SEQUENCE [LARGE SCALE GENOMIC DNA]</scope>
    <source>
        <strain evidence="9 10">MCCC 1K00260</strain>
    </source>
</reference>
<feature type="transmembrane region" description="Helical" evidence="7">
    <location>
        <begin position="67"/>
        <end position="86"/>
    </location>
</feature>
<protein>
    <submittedName>
        <fullName evidence="9">MFS transporter</fullName>
    </submittedName>
</protein>
<feature type="transmembrane region" description="Helical" evidence="7">
    <location>
        <begin position="269"/>
        <end position="287"/>
    </location>
</feature>
<sequence>MKLYSFVILVTLFSTGMMGTRVVIPLVSNELGASTIGVGLIVSLFSILPLFFSIMIGKIIDKMNFKIPIYISIVLTGIGLILPFVFPHIVSIVISQLICGVSHTIFALSAQRFAGIAFGLEKRDIAIAQFSLGMALGSFIGPLLAGVLSDIFSYYAGFAILGVISLLSIFLVIKLNSTSNDSSRANKIDNNNPSVRNLLRNKQLRAAILISTIVLFAKEIFIAYFPLHANELGYSSTMIGFIVAIHTVAAILIRVFLGYLMERYKVGRLVMVSIIYSGIILIIFPFFDQIIMVTLLSFLLGLGLGLGQPLSITMTVHSLDPSHTGEGLGLRITFNRLTQVIAPITLGGIATVIGMTGVFWVTGILILGLQSLLVTKKY</sequence>
<organism evidence="9 10">
    <name type="scientific">Oceanobacillus bengalensis</name>
    <dbReference type="NCBI Taxonomy" id="1435466"/>
    <lineage>
        <taxon>Bacteria</taxon>
        <taxon>Bacillati</taxon>
        <taxon>Bacillota</taxon>
        <taxon>Bacilli</taxon>
        <taxon>Bacillales</taxon>
        <taxon>Bacillaceae</taxon>
        <taxon>Oceanobacillus</taxon>
    </lineage>
</organism>
<keyword evidence="2" id="KW-0813">Transport</keyword>
<dbReference type="Gene3D" id="1.20.1250.20">
    <property type="entry name" value="MFS general substrate transporter like domains"/>
    <property type="match status" value="1"/>
</dbReference>
<feature type="transmembrane region" description="Helical" evidence="7">
    <location>
        <begin position="237"/>
        <end position="257"/>
    </location>
</feature>
<feature type="transmembrane region" description="Helical" evidence="7">
    <location>
        <begin position="35"/>
        <end position="55"/>
    </location>
</feature>
<evidence type="ECO:0000256" key="2">
    <source>
        <dbReference type="ARBA" id="ARBA00022448"/>
    </source>
</evidence>
<evidence type="ECO:0000259" key="8">
    <source>
        <dbReference type="PROSITE" id="PS50850"/>
    </source>
</evidence>
<feature type="transmembrane region" description="Helical" evidence="7">
    <location>
        <begin position="206"/>
        <end position="225"/>
    </location>
</feature>
<dbReference type="PANTHER" id="PTHR23517">
    <property type="entry name" value="RESISTANCE PROTEIN MDTM, PUTATIVE-RELATED-RELATED"/>
    <property type="match status" value="1"/>
</dbReference>
<dbReference type="GO" id="GO:0022857">
    <property type="term" value="F:transmembrane transporter activity"/>
    <property type="evidence" value="ECO:0007669"/>
    <property type="project" value="InterPro"/>
</dbReference>
<keyword evidence="5 7" id="KW-1133">Transmembrane helix</keyword>
<dbReference type="Pfam" id="PF07690">
    <property type="entry name" value="MFS_1"/>
    <property type="match status" value="1"/>
</dbReference>
<keyword evidence="6 7" id="KW-0472">Membrane</keyword>
<dbReference type="RefSeq" id="WP_121131255.1">
    <property type="nucleotide sequence ID" value="NZ_JBHUFK010000043.1"/>
</dbReference>
<proteinExistence type="predicted"/>
<dbReference type="InterPro" id="IPR036259">
    <property type="entry name" value="MFS_trans_sf"/>
</dbReference>
<dbReference type="Proteomes" id="UP000281813">
    <property type="component" value="Unassembled WGS sequence"/>
</dbReference>
<feature type="transmembrane region" description="Helical" evidence="7">
    <location>
        <begin position="92"/>
        <end position="113"/>
    </location>
</feature>
<dbReference type="InterPro" id="IPR011701">
    <property type="entry name" value="MFS"/>
</dbReference>
<keyword evidence="4 7" id="KW-0812">Transmembrane</keyword>
<evidence type="ECO:0000256" key="1">
    <source>
        <dbReference type="ARBA" id="ARBA00004651"/>
    </source>
</evidence>
<gene>
    <name evidence="9" type="ORF">D8M05_09700</name>
</gene>
<feature type="domain" description="Major facilitator superfamily (MFS) profile" evidence="8">
    <location>
        <begin position="1"/>
        <end position="378"/>
    </location>
</feature>